<gene>
    <name evidence="1" type="ORF">ALP03_03150</name>
</gene>
<dbReference type="AlphaFoldDB" id="A0A3M6HDG6"/>
<protein>
    <submittedName>
        <fullName evidence="1">Uncharacterized protein</fullName>
    </submittedName>
</protein>
<proteinExistence type="predicted"/>
<dbReference type="EMBL" id="RBVA01000404">
    <property type="protein sequence ID" value="RMW02953.1"/>
    <property type="molecule type" value="Genomic_DNA"/>
</dbReference>
<dbReference type="Proteomes" id="UP000271531">
    <property type="component" value="Unassembled WGS sequence"/>
</dbReference>
<evidence type="ECO:0000313" key="2">
    <source>
        <dbReference type="Proteomes" id="UP000271531"/>
    </source>
</evidence>
<reference evidence="1 2" key="1">
    <citation type="submission" date="2018-08" db="EMBL/GenBank/DDBJ databases">
        <title>Recombination of ecologically and evolutionarily significant loci maintains genetic cohesion in the Pseudomonas syringae species complex.</title>
        <authorList>
            <person name="Dillon M."/>
            <person name="Thakur S."/>
            <person name="Almeida R.N.D."/>
            <person name="Weir B.S."/>
            <person name="Guttman D.S."/>
        </authorList>
    </citation>
    <scope>NUCLEOTIDE SEQUENCE [LARGE SCALE GENOMIC DNA]</scope>
    <source>
        <strain evidence="1 2">ICMP 4525</strain>
    </source>
</reference>
<sequence length="92" mass="10367">MCLAQCAKHRALYPGDIDIHETGDVGIRQTVEPTEQKYLPGTARKLAKPVAEFDDLRRGLRLRQAGGEVQQRRELITHDVSLADLPWDCSLQ</sequence>
<comment type="caution">
    <text evidence="1">The sequence shown here is derived from an EMBL/GenBank/DDBJ whole genome shotgun (WGS) entry which is preliminary data.</text>
</comment>
<name>A0A3M6HDG6_PSEAJ</name>
<organism evidence="1 2">
    <name type="scientific">Pseudomonas amygdali pv. tabaci</name>
    <name type="common">Pseudomonas syringae pv. tabaci</name>
    <dbReference type="NCBI Taxonomy" id="322"/>
    <lineage>
        <taxon>Bacteria</taxon>
        <taxon>Pseudomonadati</taxon>
        <taxon>Pseudomonadota</taxon>
        <taxon>Gammaproteobacteria</taxon>
        <taxon>Pseudomonadales</taxon>
        <taxon>Pseudomonadaceae</taxon>
        <taxon>Pseudomonas</taxon>
        <taxon>Pseudomonas amygdali</taxon>
    </lineage>
</organism>
<accession>A0A3M6HDG6</accession>
<evidence type="ECO:0000313" key="1">
    <source>
        <dbReference type="EMBL" id="RMW02953.1"/>
    </source>
</evidence>